<dbReference type="PANTHER" id="PTHR30250">
    <property type="entry name" value="PST FAMILY PREDICTED COLANIC ACID TRANSPORTER"/>
    <property type="match status" value="1"/>
</dbReference>
<evidence type="ECO:0000313" key="7">
    <source>
        <dbReference type="EMBL" id="KIC96143.1"/>
    </source>
</evidence>
<feature type="transmembrane region" description="Helical" evidence="6">
    <location>
        <begin position="380"/>
        <end position="399"/>
    </location>
</feature>
<organism evidence="7 8">
    <name type="scientific">Flavihumibacter solisilvae</name>
    <dbReference type="NCBI Taxonomy" id="1349421"/>
    <lineage>
        <taxon>Bacteria</taxon>
        <taxon>Pseudomonadati</taxon>
        <taxon>Bacteroidota</taxon>
        <taxon>Chitinophagia</taxon>
        <taxon>Chitinophagales</taxon>
        <taxon>Chitinophagaceae</taxon>
        <taxon>Flavihumibacter</taxon>
    </lineage>
</organism>
<sequence>MSEIKKLAGQTIWYGVPTIVSRFLGYLMNMALPFLFAQPAKTADITQVYAIIPFLNVLFTYGLETAYFRFSQEKERQHLYNTLSVSLFVSSILFTVILYISRFYIAEAFNLTAHPEYLSWMCGIIFFDALATLAFARLRQENRPRRYAFVRVAGIVVNLTIVFFFLGFLPGYTSRHPEGFLAMIQRLDIGIGYYLIGNLLGSIATFLLLIPEWKEVKLEFDSVLWKEIMHYSYPLIIVGLGGMVNEMLSRLVYQHLVDLPAEQAKHELGIFANVYRLSVLITIMIQAFRMAAEPFFFNQSKNEGAQKSYARVMKFFVIACCFMFLLIGLYLDVLKWIITLKSEAWGEGMYIVPILAMGNIFLGIYYNLSIWFKLTGKNLSGAYITLAGAVITIILNVLLIPRLHYLGAALATFSCYLFMMVISYILGQRYYPVPYAKKKLLSYLVLVSVIVLLHRLLLYFYSPLWFSIATGTIMLLAFGAFVAKVEKREWTNLRRVGKSISQ</sequence>
<reference evidence="7 8" key="1">
    <citation type="submission" date="2014-11" db="EMBL/GenBank/DDBJ databases">
        <title>Genome sequence of Flavihumibacter solisilvae 3-3.</title>
        <authorList>
            <person name="Zhou G."/>
            <person name="Li M."/>
            <person name="Wang G."/>
        </authorList>
    </citation>
    <scope>NUCLEOTIDE SEQUENCE [LARGE SCALE GENOMIC DNA]</scope>
    <source>
        <strain evidence="7 8">3-3</strain>
    </source>
</reference>
<feature type="transmembrane region" description="Helical" evidence="6">
    <location>
        <begin position="350"/>
        <end position="368"/>
    </location>
</feature>
<dbReference type="STRING" id="1349421.OI18_03010"/>
<keyword evidence="2" id="KW-1003">Cell membrane</keyword>
<dbReference type="InterPro" id="IPR050833">
    <property type="entry name" value="Poly_Biosynth_Transport"/>
</dbReference>
<feature type="transmembrane region" description="Helical" evidence="6">
    <location>
        <begin position="117"/>
        <end position="136"/>
    </location>
</feature>
<name>A0A0C1LLC2_9BACT</name>
<keyword evidence="5 6" id="KW-0472">Membrane</keyword>
<feature type="transmembrane region" description="Helical" evidence="6">
    <location>
        <begin position="12"/>
        <end position="36"/>
    </location>
</feature>
<dbReference type="PANTHER" id="PTHR30250:SF11">
    <property type="entry name" value="O-ANTIGEN TRANSPORTER-RELATED"/>
    <property type="match status" value="1"/>
</dbReference>
<keyword evidence="4 6" id="KW-1133">Transmembrane helix</keyword>
<dbReference type="InterPro" id="IPR002797">
    <property type="entry name" value="Polysacc_synth"/>
</dbReference>
<feature type="transmembrane region" description="Helical" evidence="6">
    <location>
        <begin position="191"/>
        <end position="210"/>
    </location>
</feature>
<evidence type="ECO:0000256" key="2">
    <source>
        <dbReference type="ARBA" id="ARBA00022475"/>
    </source>
</evidence>
<comment type="subcellular location">
    <subcellularLocation>
        <location evidence="1">Cell membrane</location>
        <topology evidence="1">Multi-pass membrane protein</topology>
    </subcellularLocation>
</comment>
<dbReference type="RefSeq" id="WP_039137000.1">
    <property type="nucleotide sequence ID" value="NZ_JSVC01000002.1"/>
</dbReference>
<evidence type="ECO:0000256" key="3">
    <source>
        <dbReference type="ARBA" id="ARBA00022692"/>
    </source>
</evidence>
<feature type="transmembrane region" description="Helical" evidence="6">
    <location>
        <begin position="464"/>
        <end position="485"/>
    </location>
</feature>
<feature type="transmembrane region" description="Helical" evidence="6">
    <location>
        <begin position="48"/>
        <end position="67"/>
    </location>
</feature>
<feature type="transmembrane region" description="Helical" evidence="6">
    <location>
        <begin position="231"/>
        <end position="253"/>
    </location>
</feature>
<feature type="transmembrane region" description="Helical" evidence="6">
    <location>
        <begin position="79"/>
        <end position="105"/>
    </location>
</feature>
<dbReference type="OrthoDB" id="9814608at2"/>
<comment type="caution">
    <text evidence="7">The sequence shown here is derived from an EMBL/GenBank/DDBJ whole genome shotgun (WGS) entry which is preliminary data.</text>
</comment>
<evidence type="ECO:0000313" key="8">
    <source>
        <dbReference type="Proteomes" id="UP000031408"/>
    </source>
</evidence>
<keyword evidence="8" id="KW-1185">Reference proteome</keyword>
<feature type="transmembrane region" description="Helical" evidence="6">
    <location>
        <begin position="273"/>
        <end position="292"/>
    </location>
</feature>
<keyword evidence="3 6" id="KW-0812">Transmembrane</keyword>
<gene>
    <name evidence="7" type="ORF">OI18_03010</name>
</gene>
<feature type="transmembrane region" description="Helical" evidence="6">
    <location>
        <begin position="312"/>
        <end position="330"/>
    </location>
</feature>
<dbReference type="EMBL" id="JSVC01000002">
    <property type="protein sequence ID" value="KIC96143.1"/>
    <property type="molecule type" value="Genomic_DNA"/>
</dbReference>
<dbReference type="GO" id="GO:0005886">
    <property type="term" value="C:plasma membrane"/>
    <property type="evidence" value="ECO:0007669"/>
    <property type="project" value="UniProtKB-SubCell"/>
</dbReference>
<protein>
    <submittedName>
        <fullName evidence="7">Uncharacterized protein</fullName>
    </submittedName>
</protein>
<accession>A0A0C1LLC2</accession>
<dbReference type="Proteomes" id="UP000031408">
    <property type="component" value="Unassembled WGS sequence"/>
</dbReference>
<feature type="transmembrane region" description="Helical" evidence="6">
    <location>
        <begin position="405"/>
        <end position="427"/>
    </location>
</feature>
<evidence type="ECO:0000256" key="5">
    <source>
        <dbReference type="ARBA" id="ARBA00023136"/>
    </source>
</evidence>
<dbReference type="Pfam" id="PF01943">
    <property type="entry name" value="Polysacc_synt"/>
    <property type="match status" value="1"/>
</dbReference>
<evidence type="ECO:0000256" key="6">
    <source>
        <dbReference type="SAM" id="Phobius"/>
    </source>
</evidence>
<feature type="transmembrane region" description="Helical" evidence="6">
    <location>
        <begin position="439"/>
        <end position="458"/>
    </location>
</feature>
<dbReference type="AlphaFoldDB" id="A0A0C1LLC2"/>
<feature type="transmembrane region" description="Helical" evidence="6">
    <location>
        <begin position="148"/>
        <end position="171"/>
    </location>
</feature>
<proteinExistence type="predicted"/>
<evidence type="ECO:0000256" key="4">
    <source>
        <dbReference type="ARBA" id="ARBA00022989"/>
    </source>
</evidence>
<evidence type="ECO:0000256" key="1">
    <source>
        <dbReference type="ARBA" id="ARBA00004651"/>
    </source>
</evidence>